<reference evidence="2" key="1">
    <citation type="submission" date="2020-02" db="EMBL/GenBank/DDBJ databases">
        <authorList>
            <person name="Meier V. D."/>
        </authorList>
    </citation>
    <scope>NUCLEOTIDE SEQUENCE</scope>
    <source>
        <strain evidence="2">AVDCRST_MAG13</strain>
    </source>
</reference>
<evidence type="ECO:0000256" key="1">
    <source>
        <dbReference type="SAM" id="MobiDB-lite"/>
    </source>
</evidence>
<organism evidence="2">
    <name type="scientific">uncultured Solirubrobacteraceae bacterium</name>
    <dbReference type="NCBI Taxonomy" id="1162706"/>
    <lineage>
        <taxon>Bacteria</taxon>
        <taxon>Bacillati</taxon>
        <taxon>Actinomycetota</taxon>
        <taxon>Thermoleophilia</taxon>
        <taxon>Solirubrobacterales</taxon>
        <taxon>Solirubrobacteraceae</taxon>
        <taxon>environmental samples</taxon>
    </lineage>
</organism>
<dbReference type="EMBL" id="CADCVO010000078">
    <property type="protein sequence ID" value="CAA9471782.1"/>
    <property type="molecule type" value="Genomic_DNA"/>
</dbReference>
<sequence>GRRPDVPAAVRRRAVAQVDLRARRRRPGAVDAGHRRRRPHRGGLGPARDGHEPRVPRRRGRAHRRLLLRGAALDGRRGPAGPRARGGRPDARRPRAGRRQPPARRPRRRPAHARRRRGARGGAARRARLRPRAGDAGRRLLRPGLRRPGHRLAPARRGGGAGPGRARLPHPGPHAGAHVLPGRARADGHVDLRRGRGRPDGEPHRGDPGRLVRRPRRRPAPAGLPGPPAGGRAPARGAPAAGPRHVRVGRGAPPAGRVAL</sequence>
<proteinExistence type="predicted"/>
<feature type="compositionally biased region" description="Basic and acidic residues" evidence="1">
    <location>
        <begin position="184"/>
        <end position="210"/>
    </location>
</feature>
<feature type="compositionally biased region" description="Low complexity" evidence="1">
    <location>
        <begin position="230"/>
        <end position="243"/>
    </location>
</feature>
<feature type="compositionally biased region" description="Basic residues" evidence="1">
    <location>
        <begin position="139"/>
        <end position="154"/>
    </location>
</feature>
<feature type="non-terminal residue" evidence="2">
    <location>
        <position position="260"/>
    </location>
</feature>
<feature type="compositionally biased region" description="Basic residues" evidence="1">
    <location>
        <begin position="94"/>
        <end position="131"/>
    </location>
</feature>
<feature type="region of interest" description="Disordered" evidence="1">
    <location>
        <begin position="1"/>
        <end position="260"/>
    </location>
</feature>
<protein>
    <submittedName>
        <fullName evidence="2">Uncharacterized protein</fullName>
    </submittedName>
</protein>
<gene>
    <name evidence="2" type="ORF">AVDCRST_MAG13-528</name>
</gene>
<dbReference type="AlphaFoldDB" id="A0A6J4RPP7"/>
<feature type="compositionally biased region" description="Low complexity" evidence="1">
    <location>
        <begin position="68"/>
        <end position="83"/>
    </location>
</feature>
<evidence type="ECO:0000313" key="2">
    <source>
        <dbReference type="EMBL" id="CAA9471782.1"/>
    </source>
</evidence>
<accession>A0A6J4RPP7</accession>
<feature type="compositionally biased region" description="Basic residues" evidence="1">
    <location>
        <begin position="56"/>
        <end position="67"/>
    </location>
</feature>
<name>A0A6J4RPP7_9ACTN</name>
<feature type="non-terminal residue" evidence="2">
    <location>
        <position position="1"/>
    </location>
</feature>